<dbReference type="InterPro" id="IPR008144">
    <property type="entry name" value="Guanylate_kin-like_dom"/>
</dbReference>
<dbReference type="InterPro" id="IPR008145">
    <property type="entry name" value="GK/Ca_channel_bsu"/>
</dbReference>
<keyword evidence="3" id="KW-0808">Transferase</keyword>
<dbReference type="CDD" id="cd00071">
    <property type="entry name" value="GMPK"/>
    <property type="match status" value="1"/>
</dbReference>
<dbReference type="GO" id="GO:0005524">
    <property type="term" value="F:ATP binding"/>
    <property type="evidence" value="ECO:0007669"/>
    <property type="project" value="UniProtKB-KW"/>
</dbReference>
<dbReference type="InterPro" id="IPR017665">
    <property type="entry name" value="Guanylate_kinase"/>
</dbReference>
<evidence type="ECO:0000256" key="5">
    <source>
        <dbReference type="ARBA" id="ARBA00022777"/>
    </source>
</evidence>
<keyword evidence="5" id="KW-0418">Kinase</keyword>
<evidence type="ECO:0000256" key="4">
    <source>
        <dbReference type="ARBA" id="ARBA00022741"/>
    </source>
</evidence>
<gene>
    <name evidence="9" type="primary">Aste57867_1358</name>
    <name evidence="8" type="ORF">As57867_001357</name>
    <name evidence="9" type="ORF">ASTE57867_1358</name>
</gene>
<dbReference type="FunFam" id="3.30.63.10:FF:000002">
    <property type="entry name" value="Guanylate kinase 1"/>
    <property type="match status" value="1"/>
</dbReference>
<dbReference type="PANTHER" id="PTHR23117">
    <property type="entry name" value="GUANYLATE KINASE-RELATED"/>
    <property type="match status" value="1"/>
</dbReference>
<dbReference type="EMBL" id="VJMH01000104">
    <property type="protein sequence ID" value="KAF0718971.1"/>
    <property type="molecule type" value="Genomic_DNA"/>
</dbReference>
<dbReference type="InterPro" id="IPR027417">
    <property type="entry name" value="P-loop_NTPase"/>
</dbReference>
<reference evidence="9 10" key="1">
    <citation type="submission" date="2019-03" db="EMBL/GenBank/DDBJ databases">
        <authorList>
            <person name="Gaulin E."/>
            <person name="Dumas B."/>
        </authorList>
    </citation>
    <scope>NUCLEOTIDE SEQUENCE [LARGE SCALE GENOMIC DNA]</scope>
    <source>
        <strain evidence="9">CBS 568.67</strain>
    </source>
</reference>
<dbReference type="PANTHER" id="PTHR23117:SF13">
    <property type="entry name" value="GUANYLATE KINASE"/>
    <property type="match status" value="1"/>
</dbReference>
<dbReference type="OrthoDB" id="6334211at2759"/>
<dbReference type="NCBIfam" id="TIGR03263">
    <property type="entry name" value="guanyl_kin"/>
    <property type="match status" value="1"/>
</dbReference>
<evidence type="ECO:0000259" key="7">
    <source>
        <dbReference type="PROSITE" id="PS50052"/>
    </source>
</evidence>
<dbReference type="EC" id="2.7.4.8" evidence="2"/>
<evidence type="ECO:0000313" key="10">
    <source>
        <dbReference type="Proteomes" id="UP000332933"/>
    </source>
</evidence>
<dbReference type="AlphaFoldDB" id="A0A485KA44"/>
<organism evidence="9 10">
    <name type="scientific">Aphanomyces stellatus</name>
    <dbReference type="NCBI Taxonomy" id="120398"/>
    <lineage>
        <taxon>Eukaryota</taxon>
        <taxon>Sar</taxon>
        <taxon>Stramenopiles</taxon>
        <taxon>Oomycota</taxon>
        <taxon>Saprolegniomycetes</taxon>
        <taxon>Saprolegniales</taxon>
        <taxon>Verrucalvaceae</taxon>
        <taxon>Aphanomyces</taxon>
    </lineage>
</organism>
<evidence type="ECO:0000313" key="9">
    <source>
        <dbReference type="EMBL" id="VFT78577.1"/>
    </source>
</evidence>
<keyword evidence="6" id="KW-0067">ATP-binding</keyword>
<accession>A0A485KA44</accession>
<dbReference type="PROSITE" id="PS50052">
    <property type="entry name" value="GUANYLATE_KINASE_2"/>
    <property type="match status" value="1"/>
</dbReference>
<evidence type="ECO:0000256" key="6">
    <source>
        <dbReference type="ARBA" id="ARBA00022840"/>
    </source>
</evidence>
<keyword evidence="4" id="KW-0547">Nucleotide-binding</keyword>
<name>A0A485KA44_9STRA</name>
<dbReference type="Gene3D" id="3.40.50.300">
    <property type="entry name" value="P-loop containing nucleotide triphosphate hydrolases"/>
    <property type="match status" value="1"/>
</dbReference>
<evidence type="ECO:0000313" key="8">
    <source>
        <dbReference type="EMBL" id="KAF0718971.1"/>
    </source>
</evidence>
<dbReference type="GO" id="GO:0004385">
    <property type="term" value="F:GMP kinase activity"/>
    <property type="evidence" value="ECO:0007669"/>
    <property type="project" value="UniProtKB-EC"/>
</dbReference>
<proteinExistence type="inferred from homology"/>
<dbReference type="SMART" id="SM00072">
    <property type="entry name" value="GuKc"/>
    <property type="match status" value="1"/>
</dbReference>
<dbReference type="SUPFAM" id="SSF52540">
    <property type="entry name" value="P-loop containing nucleoside triphosphate hydrolases"/>
    <property type="match status" value="1"/>
</dbReference>
<evidence type="ECO:0000256" key="2">
    <source>
        <dbReference type="ARBA" id="ARBA00012961"/>
    </source>
</evidence>
<evidence type="ECO:0000256" key="1">
    <source>
        <dbReference type="ARBA" id="ARBA00005790"/>
    </source>
</evidence>
<feature type="domain" description="Guanylate kinase-like" evidence="7">
    <location>
        <begin position="31"/>
        <end position="213"/>
    </location>
</feature>
<dbReference type="EMBL" id="CAADRA010000104">
    <property type="protein sequence ID" value="VFT78577.1"/>
    <property type="molecule type" value="Genomic_DNA"/>
</dbReference>
<dbReference type="FunFam" id="3.40.50.300:FF:000776">
    <property type="entry name" value="Guanylate kinase 2"/>
    <property type="match status" value="1"/>
</dbReference>
<dbReference type="PROSITE" id="PS00856">
    <property type="entry name" value="GUANYLATE_KINASE_1"/>
    <property type="match status" value="1"/>
</dbReference>
<keyword evidence="10" id="KW-1185">Reference proteome</keyword>
<dbReference type="InterPro" id="IPR020590">
    <property type="entry name" value="Guanylate_kinase_CS"/>
</dbReference>
<dbReference type="Pfam" id="PF00625">
    <property type="entry name" value="Guanylate_kin"/>
    <property type="match status" value="1"/>
</dbReference>
<dbReference type="GO" id="GO:0005829">
    <property type="term" value="C:cytosol"/>
    <property type="evidence" value="ECO:0007669"/>
    <property type="project" value="TreeGrafter"/>
</dbReference>
<reference evidence="8" key="2">
    <citation type="submission" date="2019-06" db="EMBL/GenBank/DDBJ databases">
        <title>Genomics analysis of Aphanomyces spp. identifies a new class of oomycete effector associated with host adaptation.</title>
        <authorList>
            <person name="Gaulin E."/>
        </authorList>
    </citation>
    <scope>NUCLEOTIDE SEQUENCE</scope>
    <source>
        <strain evidence="8">CBS 578.67</strain>
    </source>
</reference>
<sequence length="226" mass="24258">MPGDSRQIIEPDAEAVPMVVEDQAKEKTTLLHPIVIAGPSGVGKGTLIAKLLAKYPTLFGFSVSHTTRGPRPGEENGVAYHFVTTPEFDEAVDGDAFLEYARVHGNGYGTSKASVQVVQAAQKICVLDIDIQGVQQVKTSDLTVHYLFVAPPSMADLEARLRGRGTESEDKIALRLANAAGELAYANEAGSFDKVLVNNDLEVAFAELEATLAAWYPDVQFKPASE</sequence>
<comment type="similarity">
    <text evidence="1">Belongs to the guanylate kinase family.</text>
</comment>
<protein>
    <recommendedName>
        <fullName evidence="2">guanylate kinase</fullName>
        <ecNumber evidence="2">2.7.4.8</ecNumber>
    </recommendedName>
</protein>
<dbReference type="Gene3D" id="3.30.63.10">
    <property type="entry name" value="Guanylate Kinase phosphate binding domain"/>
    <property type="match status" value="1"/>
</dbReference>
<dbReference type="Proteomes" id="UP000332933">
    <property type="component" value="Unassembled WGS sequence"/>
</dbReference>
<evidence type="ECO:0000256" key="3">
    <source>
        <dbReference type="ARBA" id="ARBA00022679"/>
    </source>
</evidence>